<protein>
    <submittedName>
        <fullName evidence="2">Uncharacterized protein</fullName>
    </submittedName>
</protein>
<evidence type="ECO:0000256" key="1">
    <source>
        <dbReference type="SAM" id="Phobius"/>
    </source>
</evidence>
<keyword evidence="1" id="KW-1133">Transmembrane helix</keyword>
<dbReference type="EMBL" id="CP035491">
    <property type="protein sequence ID" value="QAY72846.1"/>
    <property type="molecule type" value="Genomic_DNA"/>
</dbReference>
<gene>
    <name evidence="2" type="ORF">ET445_05290</name>
</gene>
<dbReference type="RefSeq" id="WP_129189492.1">
    <property type="nucleotide sequence ID" value="NZ_CP035491.1"/>
</dbReference>
<sequence>MLRALAARAWATPGVRRAVAGVAAAVGLVLIAVGVFGARWGWVVAGVVVVGVAASWGPARVRR</sequence>
<keyword evidence="1" id="KW-0812">Transmembrane</keyword>
<name>A0A4P6FB71_9MICO</name>
<evidence type="ECO:0000313" key="3">
    <source>
        <dbReference type="Proteomes" id="UP000291259"/>
    </source>
</evidence>
<dbReference type="AlphaFoldDB" id="A0A4P6FB71"/>
<feature type="transmembrane region" description="Helical" evidence="1">
    <location>
        <begin position="42"/>
        <end position="59"/>
    </location>
</feature>
<reference evidence="2 3" key="1">
    <citation type="submission" date="2019-01" db="EMBL/GenBank/DDBJ databases">
        <title>Genome sequencing of strain FW100M-8.</title>
        <authorList>
            <person name="Heo J."/>
            <person name="Kim S.-J."/>
            <person name="Kim J.-S."/>
            <person name="Hong S.-B."/>
            <person name="Kwon S.-W."/>
        </authorList>
    </citation>
    <scope>NUCLEOTIDE SEQUENCE [LARGE SCALE GENOMIC DNA]</scope>
    <source>
        <strain evidence="2 3">FW100M-8</strain>
    </source>
</reference>
<dbReference type="Proteomes" id="UP000291259">
    <property type="component" value="Chromosome"/>
</dbReference>
<accession>A0A4P6FB71</accession>
<keyword evidence="1" id="KW-0472">Membrane</keyword>
<feature type="transmembrane region" description="Helical" evidence="1">
    <location>
        <begin position="18"/>
        <end position="36"/>
    </location>
</feature>
<dbReference type="KEGG" id="agf:ET445_05290"/>
<evidence type="ECO:0000313" key="2">
    <source>
        <dbReference type="EMBL" id="QAY72846.1"/>
    </source>
</evidence>
<organism evidence="2 3">
    <name type="scientific">Agromyces protaetiae</name>
    <dbReference type="NCBI Taxonomy" id="2509455"/>
    <lineage>
        <taxon>Bacteria</taxon>
        <taxon>Bacillati</taxon>
        <taxon>Actinomycetota</taxon>
        <taxon>Actinomycetes</taxon>
        <taxon>Micrococcales</taxon>
        <taxon>Microbacteriaceae</taxon>
        <taxon>Agromyces</taxon>
    </lineage>
</organism>
<proteinExistence type="predicted"/>
<keyword evidence="3" id="KW-1185">Reference proteome</keyword>